<name>A0ABV1CYK0_9FIRM</name>
<proteinExistence type="predicted"/>
<dbReference type="Gene3D" id="1.10.1780.10">
    <property type="entry name" value="Clp, N-terminal domain"/>
    <property type="match status" value="1"/>
</dbReference>
<dbReference type="InterPro" id="IPR004176">
    <property type="entry name" value="Clp_R_N"/>
</dbReference>
<accession>A0ABV1CYK0</accession>
<keyword evidence="1" id="KW-0677">Repeat</keyword>
<evidence type="ECO:0000256" key="1">
    <source>
        <dbReference type="PROSITE-ProRule" id="PRU01251"/>
    </source>
</evidence>
<dbReference type="Proteomes" id="UP001433088">
    <property type="component" value="Unassembled WGS sequence"/>
</dbReference>
<evidence type="ECO:0000313" key="3">
    <source>
        <dbReference type="EMBL" id="MEQ2423206.1"/>
    </source>
</evidence>
<dbReference type="GO" id="GO:0006508">
    <property type="term" value="P:proteolysis"/>
    <property type="evidence" value="ECO:0007669"/>
    <property type="project" value="UniProtKB-KW"/>
</dbReference>
<reference evidence="3 4" key="1">
    <citation type="submission" date="2024-03" db="EMBL/GenBank/DDBJ databases">
        <title>Human intestinal bacterial collection.</title>
        <authorList>
            <person name="Pauvert C."/>
            <person name="Hitch T.C.A."/>
            <person name="Clavel T."/>
        </authorList>
    </citation>
    <scope>NUCLEOTIDE SEQUENCE [LARGE SCALE GENOMIC DNA]</scope>
    <source>
        <strain evidence="3 4">CLA-AA-H81</strain>
    </source>
</reference>
<dbReference type="PROSITE" id="PS51903">
    <property type="entry name" value="CLP_R"/>
    <property type="match status" value="1"/>
</dbReference>
<dbReference type="Pfam" id="PF02861">
    <property type="entry name" value="Clp_N"/>
    <property type="match status" value="1"/>
</dbReference>
<keyword evidence="4" id="KW-1185">Reference proteome</keyword>
<dbReference type="RefSeq" id="WP_349174053.1">
    <property type="nucleotide sequence ID" value="NZ_JBBMEU010000099.1"/>
</dbReference>
<organism evidence="3 4">
    <name type="scientific">Megasphaera intestinihominis</name>
    <dbReference type="NCBI Taxonomy" id="3133159"/>
    <lineage>
        <taxon>Bacteria</taxon>
        <taxon>Bacillati</taxon>
        <taxon>Bacillota</taxon>
        <taxon>Negativicutes</taxon>
        <taxon>Veillonellales</taxon>
        <taxon>Veillonellaceae</taxon>
        <taxon>Megasphaera</taxon>
    </lineage>
</organism>
<gene>
    <name evidence="3" type="ORF">WMO23_10770</name>
</gene>
<comment type="caution">
    <text evidence="3">The sequence shown here is derived from an EMBL/GenBank/DDBJ whole genome shotgun (WGS) entry which is preliminary data.</text>
</comment>
<dbReference type="InterPro" id="IPR036628">
    <property type="entry name" value="Clp_N_dom_sf"/>
</dbReference>
<dbReference type="EMBL" id="JBBMEU010000099">
    <property type="protein sequence ID" value="MEQ2423206.1"/>
    <property type="molecule type" value="Genomic_DNA"/>
</dbReference>
<feature type="non-terminal residue" evidence="3">
    <location>
        <position position="146"/>
    </location>
</feature>
<evidence type="ECO:0000259" key="2">
    <source>
        <dbReference type="PROSITE" id="PS51903"/>
    </source>
</evidence>
<feature type="domain" description="Clp R" evidence="2">
    <location>
        <begin position="3"/>
        <end position="146"/>
    </location>
</feature>
<protein>
    <submittedName>
        <fullName evidence="3">Clp protease N-terminal domain-containing protein</fullName>
    </submittedName>
</protein>
<keyword evidence="3" id="KW-0378">Hydrolase</keyword>
<keyword evidence="3" id="KW-0645">Protease</keyword>
<dbReference type="GO" id="GO:0008233">
    <property type="term" value="F:peptidase activity"/>
    <property type="evidence" value="ECO:0007669"/>
    <property type="project" value="UniProtKB-KW"/>
</dbReference>
<dbReference type="SUPFAM" id="SSF81923">
    <property type="entry name" value="Double Clp-N motif"/>
    <property type="match status" value="1"/>
</dbReference>
<evidence type="ECO:0000313" key="4">
    <source>
        <dbReference type="Proteomes" id="UP001433088"/>
    </source>
</evidence>
<sequence>MGNEKYTQKVIEAFQSAQQIAALHYNQELSSVHILMGLTKEPEGLLNTIFSECHTDVPMLQARLEQLLKKIPSVKGSSQLSMSTEMVRVIGKAQQLADSMHDEYISTEHILMGIVSESDDEVQQLCREFGLTQDKIMSTIKANRKA</sequence>